<dbReference type="Proteomes" id="UP000249661">
    <property type="component" value="Unassembled WGS sequence"/>
</dbReference>
<keyword evidence="2" id="KW-1185">Reference proteome</keyword>
<dbReference type="EMBL" id="KZ824961">
    <property type="protein sequence ID" value="RAH69328.1"/>
    <property type="molecule type" value="Genomic_DNA"/>
</dbReference>
<proteinExistence type="predicted"/>
<evidence type="ECO:0000313" key="1">
    <source>
        <dbReference type="EMBL" id="RAH69328.1"/>
    </source>
</evidence>
<gene>
    <name evidence="1" type="ORF">BO66DRAFT_392531</name>
</gene>
<protein>
    <submittedName>
        <fullName evidence="1">Uncharacterized protein</fullName>
    </submittedName>
</protein>
<name>A0ACD1H745_9EURO</name>
<evidence type="ECO:0000313" key="2">
    <source>
        <dbReference type="Proteomes" id="UP000249661"/>
    </source>
</evidence>
<reference evidence="1" key="1">
    <citation type="submission" date="2018-02" db="EMBL/GenBank/DDBJ databases">
        <title>The genomes of Aspergillus section Nigri reveals drivers in fungal speciation.</title>
        <authorList>
            <consortium name="DOE Joint Genome Institute"/>
            <person name="Vesth T.C."/>
            <person name="Nybo J."/>
            <person name="Theobald S."/>
            <person name="Brandl J."/>
            <person name="Frisvad J.C."/>
            <person name="Nielsen K.F."/>
            <person name="Lyhne E.K."/>
            <person name="Kogle M.E."/>
            <person name="Kuo A."/>
            <person name="Riley R."/>
            <person name="Clum A."/>
            <person name="Nolan M."/>
            <person name="Lipzen A."/>
            <person name="Salamov A."/>
            <person name="Henrissat B."/>
            <person name="Wiebenga A."/>
            <person name="De vries R.P."/>
            <person name="Grigoriev I.V."/>
            <person name="Mortensen U.H."/>
            <person name="Andersen M.R."/>
            <person name="Baker S.E."/>
        </authorList>
    </citation>
    <scope>NUCLEOTIDE SEQUENCE</scope>
    <source>
        <strain evidence="1">CBS 121060</strain>
    </source>
</reference>
<sequence length="108" mass="12282">MGGIPYQSRGCTACRQRRVRCDPAKPECARCVKRETLCLGYETNRHFLHHTLVTRVDASGTSRRPVAQMLGQLKPLALPAPLDLGTEVRTQLFSTFINTFFRVRYQSQ</sequence>
<accession>A0ACD1H745</accession>
<organism evidence="1 2">
    <name type="scientific">Aspergillus aculeatinus CBS 121060</name>
    <dbReference type="NCBI Taxonomy" id="1448322"/>
    <lineage>
        <taxon>Eukaryota</taxon>
        <taxon>Fungi</taxon>
        <taxon>Dikarya</taxon>
        <taxon>Ascomycota</taxon>
        <taxon>Pezizomycotina</taxon>
        <taxon>Eurotiomycetes</taxon>
        <taxon>Eurotiomycetidae</taxon>
        <taxon>Eurotiales</taxon>
        <taxon>Aspergillaceae</taxon>
        <taxon>Aspergillus</taxon>
        <taxon>Aspergillus subgen. Circumdati</taxon>
    </lineage>
</organism>